<dbReference type="GO" id="GO:0005886">
    <property type="term" value="C:plasma membrane"/>
    <property type="evidence" value="ECO:0007669"/>
    <property type="project" value="UniProtKB-SubCell"/>
</dbReference>
<evidence type="ECO:0000256" key="7">
    <source>
        <dbReference type="ARBA" id="ARBA00022989"/>
    </source>
</evidence>
<sequence>MRDVQAAPGTPLTSAGTPEGEPARTKTRRVAVLAAVAAFVLAADVVSKALVVAHLRPDQPVHLLGDVLMLWLTRNPGAAFSVGTGETIVFTAIALAVVVYIARTARKLYSVGWAVALGLLLGGAMGNLGDRIFRAPGLFRGNVVDWIAVTKYYPIFNLADSAIVCGGILTVILAMRGYHLDGTRGELSSGSRDSGTQTGNQADTGAESAGR</sequence>
<evidence type="ECO:0000256" key="6">
    <source>
        <dbReference type="ARBA" id="ARBA00022801"/>
    </source>
</evidence>
<comment type="subcellular location">
    <subcellularLocation>
        <location evidence="9">Cell membrane</location>
        <topology evidence="9">Multi-pass membrane protein</topology>
    </subcellularLocation>
</comment>
<feature type="region of interest" description="Disordered" evidence="12">
    <location>
        <begin position="186"/>
        <end position="211"/>
    </location>
</feature>
<accession>A0A6P2BX75</accession>
<dbReference type="UniPathway" id="UPA00665"/>
<proteinExistence type="inferred from homology"/>
<evidence type="ECO:0000256" key="12">
    <source>
        <dbReference type="SAM" id="MobiDB-lite"/>
    </source>
</evidence>
<comment type="similarity">
    <text evidence="1 9 11">Belongs to the peptidase A8 family.</text>
</comment>
<evidence type="ECO:0000256" key="4">
    <source>
        <dbReference type="ARBA" id="ARBA00022692"/>
    </source>
</evidence>
<dbReference type="GO" id="GO:0004190">
    <property type="term" value="F:aspartic-type endopeptidase activity"/>
    <property type="evidence" value="ECO:0007669"/>
    <property type="project" value="UniProtKB-UniRule"/>
</dbReference>
<evidence type="ECO:0000256" key="11">
    <source>
        <dbReference type="RuleBase" id="RU004181"/>
    </source>
</evidence>
<feature type="transmembrane region" description="Helical" evidence="9">
    <location>
        <begin position="30"/>
        <end position="55"/>
    </location>
</feature>
<feature type="compositionally biased region" description="Polar residues" evidence="12">
    <location>
        <begin position="186"/>
        <end position="203"/>
    </location>
</feature>
<comment type="pathway">
    <text evidence="9">Protein modification; lipoprotein biosynthesis (signal peptide cleavage).</text>
</comment>
<keyword evidence="5 9" id="KW-0064">Aspartyl protease</keyword>
<evidence type="ECO:0000256" key="1">
    <source>
        <dbReference type="ARBA" id="ARBA00006139"/>
    </source>
</evidence>
<comment type="function">
    <text evidence="9 10">This protein specifically catalyzes the removal of signal peptides from prolipoproteins.</text>
</comment>
<keyword evidence="6 9" id="KW-0378">Hydrolase</keyword>
<dbReference type="EC" id="3.4.23.36" evidence="9"/>
<comment type="caution">
    <text evidence="13">The sequence shown here is derived from an EMBL/GenBank/DDBJ whole genome shotgun (WGS) entry which is preliminary data.</text>
</comment>
<feature type="transmembrane region" description="Helical" evidence="9">
    <location>
        <begin position="108"/>
        <end position="128"/>
    </location>
</feature>
<comment type="catalytic activity">
    <reaction evidence="9 10">
        <text>Release of signal peptides from bacterial membrane prolipoproteins. Hydrolyzes -Xaa-Yaa-Zaa-|-(S,diacylglyceryl)Cys-, in which Xaa is hydrophobic (preferably Leu), and Yaa (Ala or Ser) and Zaa (Gly or Ala) have small, neutral side chains.</text>
        <dbReference type="EC" id="3.4.23.36"/>
    </reaction>
</comment>
<evidence type="ECO:0000256" key="10">
    <source>
        <dbReference type="RuleBase" id="RU000594"/>
    </source>
</evidence>
<feature type="active site" evidence="9">
    <location>
        <position position="160"/>
    </location>
</feature>
<evidence type="ECO:0000313" key="13">
    <source>
        <dbReference type="EMBL" id="TVZ03672.1"/>
    </source>
</evidence>
<evidence type="ECO:0000256" key="5">
    <source>
        <dbReference type="ARBA" id="ARBA00022750"/>
    </source>
</evidence>
<reference evidence="13 14" key="1">
    <citation type="submission" date="2018-11" db="EMBL/GenBank/DDBJ databases">
        <title>Trebonia kvetii gen.nov., sp.nov., a novel acidophilic actinobacterium, and proposal of the new actinobacterial family Treboniaceae fam. nov.</title>
        <authorList>
            <person name="Rapoport D."/>
            <person name="Sagova-Mareckova M."/>
            <person name="Sedlacek I."/>
            <person name="Provaznik J."/>
            <person name="Kralova S."/>
            <person name="Pavlinic D."/>
            <person name="Benes V."/>
            <person name="Kopecky J."/>
        </authorList>
    </citation>
    <scope>NUCLEOTIDE SEQUENCE [LARGE SCALE GENOMIC DNA]</scope>
    <source>
        <strain evidence="13 14">15Tr583</strain>
    </source>
</reference>
<dbReference type="PANTHER" id="PTHR33695">
    <property type="entry name" value="LIPOPROTEIN SIGNAL PEPTIDASE"/>
    <property type="match status" value="1"/>
</dbReference>
<dbReference type="AlphaFoldDB" id="A0A6P2BX75"/>
<keyword evidence="14" id="KW-1185">Reference proteome</keyword>
<keyword evidence="7 9" id="KW-1133">Transmembrane helix</keyword>
<organism evidence="13 14">
    <name type="scientific">Trebonia kvetii</name>
    <dbReference type="NCBI Taxonomy" id="2480626"/>
    <lineage>
        <taxon>Bacteria</taxon>
        <taxon>Bacillati</taxon>
        <taxon>Actinomycetota</taxon>
        <taxon>Actinomycetes</taxon>
        <taxon>Streptosporangiales</taxon>
        <taxon>Treboniaceae</taxon>
        <taxon>Trebonia</taxon>
    </lineage>
</organism>
<feature type="transmembrane region" description="Helical" evidence="9">
    <location>
        <begin position="78"/>
        <end position="101"/>
    </location>
</feature>
<protein>
    <recommendedName>
        <fullName evidence="9">Lipoprotein signal peptidase</fullName>
        <ecNumber evidence="9">3.4.23.36</ecNumber>
    </recommendedName>
    <alternativeName>
        <fullName evidence="9">Prolipoprotein signal peptidase</fullName>
    </alternativeName>
    <alternativeName>
        <fullName evidence="9">Signal peptidase II</fullName>
        <shortName evidence="9">SPase II</shortName>
    </alternativeName>
</protein>
<evidence type="ECO:0000313" key="14">
    <source>
        <dbReference type="Proteomes" id="UP000460272"/>
    </source>
</evidence>
<evidence type="ECO:0000256" key="2">
    <source>
        <dbReference type="ARBA" id="ARBA00022475"/>
    </source>
</evidence>
<evidence type="ECO:0000256" key="9">
    <source>
        <dbReference type="HAMAP-Rule" id="MF_00161"/>
    </source>
</evidence>
<dbReference type="Pfam" id="PF01252">
    <property type="entry name" value="Peptidase_A8"/>
    <property type="match status" value="1"/>
</dbReference>
<gene>
    <name evidence="9" type="primary">lspA</name>
    <name evidence="13" type="ORF">EAS64_22455</name>
</gene>
<dbReference type="EMBL" id="RPFW01000004">
    <property type="protein sequence ID" value="TVZ03672.1"/>
    <property type="molecule type" value="Genomic_DNA"/>
</dbReference>
<dbReference type="PRINTS" id="PR00781">
    <property type="entry name" value="LIPOSIGPTASE"/>
</dbReference>
<dbReference type="Proteomes" id="UP000460272">
    <property type="component" value="Unassembled WGS sequence"/>
</dbReference>
<dbReference type="OrthoDB" id="4308908at2"/>
<feature type="region of interest" description="Disordered" evidence="12">
    <location>
        <begin position="1"/>
        <end position="24"/>
    </location>
</feature>
<feature type="active site" evidence="9">
    <location>
        <position position="145"/>
    </location>
</feature>
<keyword evidence="8 9" id="KW-0472">Membrane</keyword>
<keyword evidence="2 9" id="KW-1003">Cell membrane</keyword>
<feature type="transmembrane region" description="Helical" evidence="9">
    <location>
        <begin position="152"/>
        <end position="174"/>
    </location>
</feature>
<keyword evidence="4 9" id="KW-0812">Transmembrane</keyword>
<evidence type="ECO:0000256" key="3">
    <source>
        <dbReference type="ARBA" id="ARBA00022670"/>
    </source>
</evidence>
<name>A0A6P2BX75_9ACTN</name>
<dbReference type="PROSITE" id="PS00855">
    <property type="entry name" value="SPASE_II"/>
    <property type="match status" value="1"/>
</dbReference>
<dbReference type="HAMAP" id="MF_00161">
    <property type="entry name" value="LspA"/>
    <property type="match status" value="1"/>
</dbReference>
<dbReference type="GO" id="GO:0006508">
    <property type="term" value="P:proteolysis"/>
    <property type="evidence" value="ECO:0007669"/>
    <property type="project" value="UniProtKB-KW"/>
</dbReference>
<dbReference type="NCBIfam" id="TIGR00077">
    <property type="entry name" value="lspA"/>
    <property type="match status" value="1"/>
</dbReference>
<evidence type="ECO:0000256" key="8">
    <source>
        <dbReference type="ARBA" id="ARBA00023136"/>
    </source>
</evidence>
<dbReference type="InterPro" id="IPR001872">
    <property type="entry name" value="Peptidase_A8"/>
</dbReference>
<keyword evidence="3 9" id="KW-0645">Protease</keyword>
<dbReference type="PANTHER" id="PTHR33695:SF1">
    <property type="entry name" value="LIPOPROTEIN SIGNAL PEPTIDASE"/>
    <property type="match status" value="1"/>
</dbReference>